<dbReference type="InterPro" id="IPR011990">
    <property type="entry name" value="TPR-like_helical_dom_sf"/>
</dbReference>
<dbReference type="EMBL" id="CAJOBA010000313">
    <property type="protein sequence ID" value="CAF3522222.1"/>
    <property type="molecule type" value="Genomic_DNA"/>
</dbReference>
<accession>A0A8S2CUG8</accession>
<dbReference type="Proteomes" id="UP000682733">
    <property type="component" value="Unassembled WGS sequence"/>
</dbReference>
<dbReference type="Proteomes" id="UP000677228">
    <property type="component" value="Unassembled WGS sequence"/>
</dbReference>
<dbReference type="InterPro" id="IPR019734">
    <property type="entry name" value="TPR_rpt"/>
</dbReference>
<dbReference type="GO" id="GO:0005737">
    <property type="term" value="C:cytoplasm"/>
    <property type="evidence" value="ECO:0007669"/>
    <property type="project" value="TreeGrafter"/>
</dbReference>
<proteinExistence type="predicted"/>
<dbReference type="InterPro" id="IPR011989">
    <property type="entry name" value="ARM-like"/>
</dbReference>
<reference evidence="3" key="1">
    <citation type="submission" date="2021-02" db="EMBL/GenBank/DDBJ databases">
        <authorList>
            <person name="Nowell W R."/>
        </authorList>
    </citation>
    <scope>NUCLEOTIDE SEQUENCE</scope>
</reference>
<dbReference type="SUPFAM" id="SSF48371">
    <property type="entry name" value="ARM repeat"/>
    <property type="match status" value="1"/>
</dbReference>
<feature type="transmembrane region" description="Helical" evidence="2">
    <location>
        <begin position="629"/>
        <end position="651"/>
    </location>
</feature>
<organism evidence="3 5">
    <name type="scientific">Didymodactylos carnosus</name>
    <dbReference type="NCBI Taxonomy" id="1234261"/>
    <lineage>
        <taxon>Eukaryota</taxon>
        <taxon>Metazoa</taxon>
        <taxon>Spiralia</taxon>
        <taxon>Gnathifera</taxon>
        <taxon>Rotifera</taxon>
        <taxon>Eurotatoria</taxon>
        <taxon>Bdelloidea</taxon>
        <taxon>Philodinida</taxon>
        <taxon>Philodinidae</taxon>
        <taxon>Didymodactylos</taxon>
    </lineage>
</organism>
<gene>
    <name evidence="3" type="ORF">OVA965_LOCUS1634</name>
    <name evidence="4" type="ORF">TMI583_LOCUS1634</name>
</gene>
<dbReference type="GO" id="GO:0005813">
    <property type="term" value="C:centrosome"/>
    <property type="evidence" value="ECO:0007669"/>
    <property type="project" value="TreeGrafter"/>
</dbReference>
<evidence type="ECO:0000256" key="1">
    <source>
        <dbReference type="PROSITE-ProRule" id="PRU00339"/>
    </source>
</evidence>
<dbReference type="InterPro" id="IPR043195">
    <property type="entry name" value="TTC12"/>
</dbReference>
<evidence type="ECO:0000313" key="5">
    <source>
        <dbReference type="Proteomes" id="UP000677228"/>
    </source>
</evidence>
<dbReference type="GO" id="GO:0007288">
    <property type="term" value="P:sperm axoneme assembly"/>
    <property type="evidence" value="ECO:0007669"/>
    <property type="project" value="TreeGrafter"/>
</dbReference>
<evidence type="ECO:0000313" key="4">
    <source>
        <dbReference type="EMBL" id="CAF3522222.1"/>
    </source>
</evidence>
<dbReference type="Pfam" id="PF00515">
    <property type="entry name" value="TPR_1"/>
    <property type="match status" value="1"/>
</dbReference>
<comment type="caution">
    <text evidence="3">The sequence shown here is derived from an EMBL/GenBank/DDBJ whole genome shotgun (WGS) entry which is preliminary data.</text>
</comment>
<dbReference type="EMBL" id="CAJNOK010000313">
    <property type="protein sequence ID" value="CAF0744364.1"/>
    <property type="molecule type" value="Genomic_DNA"/>
</dbReference>
<dbReference type="PROSITE" id="PS50005">
    <property type="entry name" value="TPR"/>
    <property type="match status" value="1"/>
</dbReference>
<feature type="repeat" description="TPR" evidence="1">
    <location>
        <begin position="168"/>
        <end position="201"/>
    </location>
</feature>
<dbReference type="Pfam" id="PF13181">
    <property type="entry name" value="TPR_8"/>
    <property type="match status" value="1"/>
</dbReference>
<dbReference type="PANTHER" id="PTHR46540:SF1">
    <property type="entry name" value="TETRATRICOPEPTIDE REPEAT PROTEIN 12"/>
    <property type="match status" value="1"/>
</dbReference>
<dbReference type="Gene3D" id="1.25.40.10">
    <property type="entry name" value="Tetratricopeptide repeat domain"/>
    <property type="match status" value="1"/>
</dbReference>
<dbReference type="Gene3D" id="1.25.10.10">
    <property type="entry name" value="Leucine-rich Repeat Variant"/>
    <property type="match status" value="2"/>
</dbReference>
<protein>
    <submittedName>
        <fullName evidence="3">Uncharacterized protein</fullName>
    </submittedName>
</protein>
<dbReference type="GO" id="GO:0070286">
    <property type="term" value="P:axonemal dynein complex assembly"/>
    <property type="evidence" value="ECO:0007669"/>
    <property type="project" value="TreeGrafter"/>
</dbReference>
<evidence type="ECO:0000313" key="3">
    <source>
        <dbReference type="EMBL" id="CAF0744364.1"/>
    </source>
</evidence>
<dbReference type="PANTHER" id="PTHR46540">
    <property type="entry name" value="TETRATRICOPEPTIDE REPEAT PROTEIN 12"/>
    <property type="match status" value="1"/>
</dbReference>
<evidence type="ECO:0000256" key="2">
    <source>
        <dbReference type="SAM" id="Phobius"/>
    </source>
</evidence>
<dbReference type="SUPFAM" id="SSF48452">
    <property type="entry name" value="TPR-like"/>
    <property type="match status" value="1"/>
</dbReference>
<keyword evidence="2" id="KW-0472">Membrane</keyword>
<sequence>MSAFPADPELDDFLSKVDEIQNIVKDLSSNDEHAVKTAMERSDVIINANNNTKQGVNRTLINKSVNASTTSTIPQDAFMKSIEEDARQRGEDRKKRRKLADESKIKGNDAFKSGKYEQAIGYYTEGIQLLKDYDVLYTNRAQAFIKLEKYKEAIEDCDWALKIKQNFIKALTIKGKCYMLLKQFDNALEQFNQAKKIAITNYDSDTKRIIEQGSELERQKLINKREQEAHVFLQNEDPSTSWSIASILKKLFETNNSLLYYCGGIQLLNEIIIDETTRTTFRVNNGFQLFYEHPIIKQMFLLTDTMTIDEENLLNSLLNLMGIVSKDDDENGRLCLETEGITSFLNDLLFVKKNCSVSIIQSCLLFLVEISLSKVCRTLFLQKFSLEKVVPKICGLISASFSNDIQQNAARFLSNLAFETRFKQFIIDAKEKQQYIEQFQSLLTSIHIDEEARTLLLSVLTNLSSDKNLRKLFINTPVVFTYIVNLLVIDQCKLIERQTNILALANNLSVDQSEALTSVHQMLCDCAMKLLKTSEHQQRSLTLLGNVALNCKESIQYMVDRGIISRINEIFQVNYICHNNLTEDMSRATMRLLALCTQTNDDAQKLIANENKTLLFIYRSLFNGTNFNLIGNAALIFGYIAHIPSVVSYFYSTENLMKNLLTLIQDLTNNDSKKNVGIFITKLVKNDERLLLEFRNLNGTEILVSSLKNIQL</sequence>
<dbReference type="AlphaFoldDB" id="A0A8S2CUG8"/>
<dbReference type="SMART" id="SM00028">
    <property type="entry name" value="TPR"/>
    <property type="match status" value="3"/>
</dbReference>
<keyword evidence="1" id="KW-0802">TPR repeat</keyword>
<name>A0A8S2CUG8_9BILA</name>
<dbReference type="InterPro" id="IPR016024">
    <property type="entry name" value="ARM-type_fold"/>
</dbReference>
<keyword evidence="2" id="KW-0812">Transmembrane</keyword>
<keyword evidence="2" id="KW-1133">Transmembrane helix</keyword>